<reference evidence="2" key="1">
    <citation type="journal article" date="2017" name="Cell">
        <title>Insights into land plant evolution garnered from the Marchantia polymorpha genome.</title>
        <authorList>
            <person name="Bowman J.L."/>
            <person name="Kohchi T."/>
            <person name="Yamato K.T."/>
            <person name="Jenkins J."/>
            <person name="Shu S."/>
            <person name="Ishizaki K."/>
            <person name="Yamaoka S."/>
            <person name="Nishihama R."/>
            <person name="Nakamura Y."/>
            <person name="Berger F."/>
            <person name="Adam C."/>
            <person name="Aki S.S."/>
            <person name="Althoff F."/>
            <person name="Araki T."/>
            <person name="Arteaga-Vazquez M.A."/>
            <person name="Balasubrmanian S."/>
            <person name="Barry K."/>
            <person name="Bauer D."/>
            <person name="Boehm C.R."/>
            <person name="Briginshaw L."/>
            <person name="Caballero-Perez J."/>
            <person name="Catarino B."/>
            <person name="Chen F."/>
            <person name="Chiyoda S."/>
            <person name="Chovatia M."/>
            <person name="Davies K.M."/>
            <person name="Delmans M."/>
            <person name="Demura T."/>
            <person name="Dierschke T."/>
            <person name="Dolan L."/>
            <person name="Dorantes-Acosta A.E."/>
            <person name="Eklund D.M."/>
            <person name="Florent S.N."/>
            <person name="Flores-Sandoval E."/>
            <person name="Fujiyama A."/>
            <person name="Fukuzawa H."/>
            <person name="Galik B."/>
            <person name="Grimanelli D."/>
            <person name="Grimwood J."/>
            <person name="Grossniklaus U."/>
            <person name="Hamada T."/>
            <person name="Haseloff J."/>
            <person name="Hetherington A.J."/>
            <person name="Higo A."/>
            <person name="Hirakawa Y."/>
            <person name="Hundley H.N."/>
            <person name="Ikeda Y."/>
            <person name="Inoue K."/>
            <person name="Inoue S.I."/>
            <person name="Ishida S."/>
            <person name="Jia Q."/>
            <person name="Kakita M."/>
            <person name="Kanazawa T."/>
            <person name="Kawai Y."/>
            <person name="Kawashima T."/>
            <person name="Kennedy M."/>
            <person name="Kinose K."/>
            <person name="Kinoshita T."/>
            <person name="Kohara Y."/>
            <person name="Koide E."/>
            <person name="Komatsu K."/>
            <person name="Kopischke S."/>
            <person name="Kubo M."/>
            <person name="Kyozuka J."/>
            <person name="Lagercrantz U."/>
            <person name="Lin S.S."/>
            <person name="Lindquist E."/>
            <person name="Lipzen A.M."/>
            <person name="Lu C.W."/>
            <person name="De Luna E."/>
            <person name="Martienssen R.A."/>
            <person name="Minamino N."/>
            <person name="Mizutani M."/>
            <person name="Mizutani M."/>
            <person name="Mochizuki N."/>
            <person name="Monte I."/>
            <person name="Mosher R."/>
            <person name="Nagasaki H."/>
            <person name="Nakagami H."/>
            <person name="Naramoto S."/>
            <person name="Nishitani K."/>
            <person name="Ohtani M."/>
            <person name="Okamoto T."/>
            <person name="Okumura M."/>
            <person name="Phillips J."/>
            <person name="Pollak B."/>
            <person name="Reinders A."/>
            <person name="Rovekamp M."/>
            <person name="Sano R."/>
            <person name="Sawa S."/>
            <person name="Schmid M.W."/>
            <person name="Shirakawa M."/>
            <person name="Solano R."/>
            <person name="Spunde A."/>
            <person name="Suetsugu N."/>
            <person name="Sugano S."/>
            <person name="Sugiyama A."/>
            <person name="Sun R."/>
            <person name="Suzuki Y."/>
            <person name="Takenaka M."/>
            <person name="Takezawa D."/>
            <person name="Tomogane H."/>
            <person name="Tsuzuki M."/>
            <person name="Ueda T."/>
            <person name="Umeda M."/>
            <person name="Ward J.M."/>
            <person name="Watanabe Y."/>
            <person name="Yazaki K."/>
            <person name="Yokoyama R."/>
            <person name="Yoshitake Y."/>
            <person name="Yotsui I."/>
            <person name="Zachgo S."/>
            <person name="Schmutz J."/>
        </authorList>
    </citation>
    <scope>NUCLEOTIDE SEQUENCE [LARGE SCALE GENOMIC DNA]</scope>
    <source>
        <strain evidence="2">Tak-1</strain>
    </source>
</reference>
<accession>A0A2R6WQK8</accession>
<gene>
    <name evidence="1" type="ORF">MARPO_0066s0108</name>
</gene>
<name>A0A2R6WQK8_MARPO</name>
<evidence type="ECO:0000313" key="2">
    <source>
        <dbReference type="Proteomes" id="UP000244005"/>
    </source>
</evidence>
<evidence type="ECO:0000313" key="1">
    <source>
        <dbReference type="EMBL" id="PTQ36160.1"/>
    </source>
</evidence>
<protein>
    <submittedName>
        <fullName evidence="1">Uncharacterized protein</fullName>
    </submittedName>
</protein>
<dbReference type="EMBL" id="KZ772738">
    <property type="protein sequence ID" value="PTQ36160.1"/>
    <property type="molecule type" value="Genomic_DNA"/>
</dbReference>
<dbReference type="Proteomes" id="UP000244005">
    <property type="component" value="Unassembled WGS sequence"/>
</dbReference>
<dbReference type="Gramene" id="Mp4g00330.1">
    <property type="protein sequence ID" value="Mp4g00330.1.cds1"/>
    <property type="gene ID" value="Mp4g00330"/>
</dbReference>
<proteinExistence type="predicted"/>
<dbReference type="AlphaFoldDB" id="A0A2R6WQK8"/>
<sequence>MLRIFKVLSKGRKRRMSHVGDHCFVQGMSTNWSRSMLVPVVSVTVPVAFQLAAATHHGHGVVENCVRQDLSYVYNDVMRRMAGSMCVCPKLPFRGRPVAKKDERRKRRFQNMWAQAR</sequence>
<keyword evidence="2" id="KW-1185">Reference proteome</keyword>
<organism evidence="1 2">
    <name type="scientific">Marchantia polymorpha</name>
    <name type="common">Common liverwort</name>
    <name type="synonym">Marchantia aquatica</name>
    <dbReference type="NCBI Taxonomy" id="3197"/>
    <lineage>
        <taxon>Eukaryota</taxon>
        <taxon>Viridiplantae</taxon>
        <taxon>Streptophyta</taxon>
        <taxon>Embryophyta</taxon>
        <taxon>Marchantiophyta</taxon>
        <taxon>Marchantiopsida</taxon>
        <taxon>Marchantiidae</taxon>
        <taxon>Marchantiales</taxon>
        <taxon>Marchantiaceae</taxon>
        <taxon>Marchantia</taxon>
    </lineage>
</organism>